<dbReference type="SUPFAM" id="SSF51735">
    <property type="entry name" value="NAD(P)-binding Rossmann-fold domains"/>
    <property type="match status" value="1"/>
</dbReference>
<dbReference type="InterPro" id="IPR036291">
    <property type="entry name" value="NAD(P)-bd_dom_sf"/>
</dbReference>
<dbReference type="InterPro" id="IPR013149">
    <property type="entry name" value="ADH-like_C"/>
</dbReference>
<evidence type="ECO:0000313" key="7">
    <source>
        <dbReference type="EMBL" id="SVB89049.1"/>
    </source>
</evidence>
<dbReference type="InterPro" id="IPR020843">
    <property type="entry name" value="ER"/>
</dbReference>
<dbReference type="InterPro" id="IPR002328">
    <property type="entry name" value="ADH_Zn_CS"/>
</dbReference>
<proteinExistence type="predicted"/>
<name>A0A382HPA4_9ZZZZ</name>
<sequence>MTIIKAAVLTEINKPLEIKTLKMHVLEPGQVLVKILFSGVCRSQLMEIKGMRGEDPWLPHLLGHEGSGIVIRTGPGVKKVKAKDEVILTWIKGNGMEGSGAEYDHEGIVIHSGRVTTFSNYSIVSENRLIKKPNNLAFDTAILYGCALPTGAGMVLNELNVSAESSVIVIGLGGIGLSAIAMLLSLGVNNLMAIDISDEKLKEVKSWGVSHVINANKPNVKELVKEIMVGGADFCIESAGKISTIELGFSLIRKNGGKLLFASHPPEGEFITLAPHELISGKQIAGSWGGGVMPDKDISILYNHLTSSNIPLNTLLSKPYLLEEINQALDDLETGKVFRPL</sequence>
<keyword evidence="5" id="KW-1133">Transmembrane helix</keyword>
<dbReference type="Pfam" id="PF08240">
    <property type="entry name" value="ADH_N"/>
    <property type="match status" value="1"/>
</dbReference>
<feature type="transmembrane region" description="Helical" evidence="5">
    <location>
        <begin position="136"/>
        <end position="156"/>
    </location>
</feature>
<feature type="domain" description="Enoyl reductase (ER)" evidence="6">
    <location>
        <begin position="11"/>
        <end position="337"/>
    </location>
</feature>
<organism evidence="7">
    <name type="scientific">marine metagenome</name>
    <dbReference type="NCBI Taxonomy" id="408172"/>
    <lineage>
        <taxon>unclassified sequences</taxon>
        <taxon>metagenomes</taxon>
        <taxon>ecological metagenomes</taxon>
    </lineage>
</organism>
<keyword evidence="3" id="KW-0560">Oxidoreductase</keyword>
<dbReference type="EMBL" id="UINC01062432">
    <property type="protein sequence ID" value="SVB89049.1"/>
    <property type="molecule type" value="Genomic_DNA"/>
</dbReference>
<evidence type="ECO:0000256" key="4">
    <source>
        <dbReference type="ARBA" id="ARBA00023027"/>
    </source>
</evidence>
<gene>
    <name evidence="7" type="ORF">METZ01_LOCUS241903</name>
</gene>
<keyword evidence="5" id="KW-0812">Transmembrane</keyword>
<protein>
    <recommendedName>
        <fullName evidence="6">Enoyl reductase (ER) domain-containing protein</fullName>
    </recommendedName>
</protein>
<dbReference type="GO" id="GO:0046294">
    <property type="term" value="P:formaldehyde catabolic process"/>
    <property type="evidence" value="ECO:0007669"/>
    <property type="project" value="TreeGrafter"/>
</dbReference>
<dbReference type="GO" id="GO:0051903">
    <property type="term" value="F:S-(hydroxymethyl)glutathione dehydrogenase [NAD(P)+] activity"/>
    <property type="evidence" value="ECO:0007669"/>
    <property type="project" value="TreeGrafter"/>
</dbReference>
<dbReference type="SMART" id="SM00829">
    <property type="entry name" value="PKS_ER"/>
    <property type="match status" value="1"/>
</dbReference>
<dbReference type="GO" id="GO:0008270">
    <property type="term" value="F:zinc ion binding"/>
    <property type="evidence" value="ECO:0007669"/>
    <property type="project" value="InterPro"/>
</dbReference>
<dbReference type="PANTHER" id="PTHR43880:SF12">
    <property type="entry name" value="ALCOHOL DEHYDROGENASE CLASS-3"/>
    <property type="match status" value="1"/>
</dbReference>
<dbReference type="InterPro" id="IPR013154">
    <property type="entry name" value="ADH-like_N"/>
</dbReference>
<evidence type="ECO:0000256" key="1">
    <source>
        <dbReference type="ARBA" id="ARBA00022723"/>
    </source>
</evidence>
<dbReference type="AlphaFoldDB" id="A0A382HPA4"/>
<evidence type="ECO:0000256" key="5">
    <source>
        <dbReference type="SAM" id="Phobius"/>
    </source>
</evidence>
<accession>A0A382HPA4</accession>
<dbReference type="PANTHER" id="PTHR43880">
    <property type="entry name" value="ALCOHOL DEHYDROGENASE"/>
    <property type="match status" value="1"/>
</dbReference>
<dbReference type="PROSITE" id="PS00059">
    <property type="entry name" value="ADH_ZINC"/>
    <property type="match status" value="1"/>
</dbReference>
<evidence type="ECO:0000256" key="2">
    <source>
        <dbReference type="ARBA" id="ARBA00022833"/>
    </source>
</evidence>
<dbReference type="Gene3D" id="3.40.50.720">
    <property type="entry name" value="NAD(P)-binding Rossmann-like Domain"/>
    <property type="match status" value="1"/>
</dbReference>
<evidence type="ECO:0000259" key="6">
    <source>
        <dbReference type="SMART" id="SM00829"/>
    </source>
</evidence>
<dbReference type="InterPro" id="IPR011032">
    <property type="entry name" value="GroES-like_sf"/>
</dbReference>
<dbReference type="Pfam" id="PF00107">
    <property type="entry name" value="ADH_zinc_N"/>
    <property type="match status" value="1"/>
</dbReference>
<reference evidence="7" key="1">
    <citation type="submission" date="2018-05" db="EMBL/GenBank/DDBJ databases">
        <authorList>
            <person name="Lanie J.A."/>
            <person name="Ng W.-L."/>
            <person name="Kazmierczak K.M."/>
            <person name="Andrzejewski T.M."/>
            <person name="Davidsen T.M."/>
            <person name="Wayne K.J."/>
            <person name="Tettelin H."/>
            <person name="Glass J.I."/>
            <person name="Rusch D."/>
            <person name="Podicherti R."/>
            <person name="Tsui H.-C.T."/>
            <person name="Winkler M.E."/>
        </authorList>
    </citation>
    <scope>NUCLEOTIDE SEQUENCE</scope>
</reference>
<dbReference type="Gene3D" id="3.90.180.10">
    <property type="entry name" value="Medium-chain alcohol dehydrogenases, catalytic domain"/>
    <property type="match status" value="1"/>
</dbReference>
<keyword evidence="5" id="KW-0472">Membrane</keyword>
<keyword evidence="1" id="KW-0479">Metal-binding</keyword>
<evidence type="ECO:0000256" key="3">
    <source>
        <dbReference type="ARBA" id="ARBA00023002"/>
    </source>
</evidence>
<dbReference type="SUPFAM" id="SSF50129">
    <property type="entry name" value="GroES-like"/>
    <property type="match status" value="1"/>
</dbReference>
<keyword evidence="2" id="KW-0862">Zinc</keyword>
<dbReference type="GO" id="GO:0005829">
    <property type="term" value="C:cytosol"/>
    <property type="evidence" value="ECO:0007669"/>
    <property type="project" value="TreeGrafter"/>
</dbReference>
<feature type="transmembrane region" description="Helical" evidence="5">
    <location>
        <begin position="168"/>
        <end position="192"/>
    </location>
</feature>
<keyword evidence="4" id="KW-0520">NAD</keyword>
<feature type="non-terminal residue" evidence="7">
    <location>
        <position position="341"/>
    </location>
</feature>